<reference evidence="1" key="2">
    <citation type="journal article" date="2021" name="Genome Biol. Evol.">
        <title>Developing a high-quality reference genome for a parasitic bivalve with doubly uniparental inheritance (Bivalvia: Unionida).</title>
        <authorList>
            <person name="Smith C.H."/>
        </authorList>
    </citation>
    <scope>NUCLEOTIDE SEQUENCE</scope>
    <source>
        <strain evidence="1">CHS0354</strain>
        <tissue evidence="1">Mantle</tissue>
    </source>
</reference>
<dbReference type="AlphaFoldDB" id="A0AAE0T1H9"/>
<keyword evidence="2" id="KW-1185">Reference proteome</keyword>
<organism evidence="1 2">
    <name type="scientific">Potamilus streckersoni</name>
    <dbReference type="NCBI Taxonomy" id="2493646"/>
    <lineage>
        <taxon>Eukaryota</taxon>
        <taxon>Metazoa</taxon>
        <taxon>Spiralia</taxon>
        <taxon>Lophotrochozoa</taxon>
        <taxon>Mollusca</taxon>
        <taxon>Bivalvia</taxon>
        <taxon>Autobranchia</taxon>
        <taxon>Heteroconchia</taxon>
        <taxon>Palaeoheterodonta</taxon>
        <taxon>Unionida</taxon>
        <taxon>Unionoidea</taxon>
        <taxon>Unionidae</taxon>
        <taxon>Ambleminae</taxon>
        <taxon>Lampsilini</taxon>
        <taxon>Potamilus</taxon>
    </lineage>
</organism>
<comment type="caution">
    <text evidence="1">The sequence shown here is derived from an EMBL/GenBank/DDBJ whole genome shotgun (WGS) entry which is preliminary data.</text>
</comment>
<sequence length="79" mass="8832">MDNIEKFLFDIGGFMYPVDLNIDINIDCRGDVSTPHSPQSLGMLARALDVVTRTSRAFPHCRDVEIFLSMQNGNKSSRG</sequence>
<accession>A0AAE0T1H9</accession>
<proteinExistence type="predicted"/>
<evidence type="ECO:0000313" key="1">
    <source>
        <dbReference type="EMBL" id="KAK3602097.1"/>
    </source>
</evidence>
<evidence type="ECO:0000313" key="2">
    <source>
        <dbReference type="Proteomes" id="UP001195483"/>
    </source>
</evidence>
<protein>
    <submittedName>
        <fullName evidence="1">Uncharacterized protein</fullName>
    </submittedName>
</protein>
<reference evidence="1" key="3">
    <citation type="submission" date="2023-05" db="EMBL/GenBank/DDBJ databases">
        <authorList>
            <person name="Smith C.H."/>
        </authorList>
    </citation>
    <scope>NUCLEOTIDE SEQUENCE</scope>
    <source>
        <strain evidence="1">CHS0354</strain>
        <tissue evidence="1">Mantle</tissue>
    </source>
</reference>
<reference evidence="1" key="1">
    <citation type="journal article" date="2021" name="Genome Biol. Evol.">
        <title>A High-Quality Reference Genome for a Parasitic Bivalve with Doubly Uniparental Inheritance (Bivalvia: Unionida).</title>
        <authorList>
            <person name="Smith C.H."/>
        </authorList>
    </citation>
    <scope>NUCLEOTIDE SEQUENCE</scope>
    <source>
        <strain evidence="1">CHS0354</strain>
    </source>
</reference>
<gene>
    <name evidence="1" type="ORF">CHS0354_030445</name>
</gene>
<dbReference type="Proteomes" id="UP001195483">
    <property type="component" value="Unassembled WGS sequence"/>
</dbReference>
<name>A0AAE0T1H9_9BIVA</name>
<dbReference type="EMBL" id="JAEAOA010001812">
    <property type="protein sequence ID" value="KAK3602097.1"/>
    <property type="molecule type" value="Genomic_DNA"/>
</dbReference>
<feature type="non-terminal residue" evidence="1">
    <location>
        <position position="79"/>
    </location>
</feature>